<comment type="caution">
    <text evidence="1">The sequence shown here is derived from an EMBL/GenBank/DDBJ whole genome shotgun (WGS) entry which is preliminary data.</text>
</comment>
<protein>
    <recommendedName>
        <fullName evidence="2">Nucleoside 2-deoxyribosyltransferase</fullName>
    </recommendedName>
</protein>
<sequence>MAKISIYLAGPLFGIADRHHNLLLAQELEKLGYTVILPQKEALKFFNGERFDLKGISKDCKRQSMENDVVVANIDGPDADSGTALEVGIALSRASIANKPKVICIRTDFRTNREQEIGINGMFEFADRVIYMPAFTSSLKEITEFYKGLAKKIDNAIKELAVRK</sequence>
<accession>X0UWB7</accession>
<dbReference type="InterPro" id="IPR007710">
    <property type="entry name" value="Nucleoside_deoxyribTrfase"/>
</dbReference>
<dbReference type="EMBL" id="BARS01027268">
    <property type="protein sequence ID" value="GAG10035.1"/>
    <property type="molecule type" value="Genomic_DNA"/>
</dbReference>
<dbReference type="Gene3D" id="3.40.50.450">
    <property type="match status" value="1"/>
</dbReference>
<evidence type="ECO:0008006" key="2">
    <source>
        <dbReference type="Google" id="ProtNLM"/>
    </source>
</evidence>
<dbReference type="SUPFAM" id="SSF52309">
    <property type="entry name" value="N-(deoxy)ribosyltransferase-like"/>
    <property type="match status" value="1"/>
</dbReference>
<organism evidence="1">
    <name type="scientific">marine sediment metagenome</name>
    <dbReference type="NCBI Taxonomy" id="412755"/>
    <lineage>
        <taxon>unclassified sequences</taxon>
        <taxon>metagenomes</taxon>
        <taxon>ecological metagenomes</taxon>
    </lineage>
</organism>
<dbReference type="AlphaFoldDB" id="X0UWB7"/>
<gene>
    <name evidence="1" type="ORF">S01H1_42852</name>
</gene>
<reference evidence="1" key="1">
    <citation type="journal article" date="2014" name="Front. Microbiol.">
        <title>High frequency of phylogenetically diverse reductive dehalogenase-homologous genes in deep subseafloor sedimentary metagenomes.</title>
        <authorList>
            <person name="Kawai M."/>
            <person name="Futagami T."/>
            <person name="Toyoda A."/>
            <person name="Takaki Y."/>
            <person name="Nishi S."/>
            <person name="Hori S."/>
            <person name="Arai W."/>
            <person name="Tsubouchi T."/>
            <person name="Morono Y."/>
            <person name="Uchiyama I."/>
            <person name="Ito T."/>
            <person name="Fujiyama A."/>
            <person name="Inagaki F."/>
            <person name="Takami H."/>
        </authorList>
    </citation>
    <scope>NUCLEOTIDE SEQUENCE</scope>
    <source>
        <strain evidence="1">Expedition CK06-06</strain>
    </source>
</reference>
<proteinExistence type="predicted"/>
<evidence type="ECO:0000313" key="1">
    <source>
        <dbReference type="EMBL" id="GAG10035.1"/>
    </source>
</evidence>
<dbReference type="Pfam" id="PF05014">
    <property type="entry name" value="Nuc_deoxyrib_tr"/>
    <property type="match status" value="1"/>
</dbReference>
<name>X0UWB7_9ZZZZ</name>